<evidence type="ECO:0000313" key="2">
    <source>
        <dbReference type="EMBL" id="NPD91863.1"/>
    </source>
</evidence>
<comment type="caution">
    <text evidence="2">The sequence shown here is derived from an EMBL/GenBank/DDBJ whole genome shotgun (WGS) entry which is preliminary data.</text>
</comment>
<protein>
    <recommendedName>
        <fullName evidence="4">DUF1566 domain-containing protein</fullName>
    </recommendedName>
</protein>
<evidence type="ECO:0000313" key="3">
    <source>
        <dbReference type="Proteomes" id="UP000714420"/>
    </source>
</evidence>
<sequence length="327" mass="36933">MKKDFLLAAIVSLLIGMAVTAVIVVCYNAAELFVTEMGLSNSTNPEDDGLELSENKVLNSEANADNARKTDSGFDKKNGSADKDAGSTSGNVDVVGWFSGLFDNLKTLLGINPNILVDGEVDKEIILPLPKRHFPPEYSDMGTSVLWAVEDVKVNPYSKLPPDSVAWGETEPKTFYTPSNYLYAIPDADGEFKCKYIGMRINATKYDLARVKNYKLWRMPTKEEVDELLRVSEFHPAKYKHDYALLKSRRTGKMITVRNGFYWTANACVGDSERAYCFQVDTLAKKIRLGKMLRYRAAYIRPVMDRKIVDKIERDKLRKSYGKYIDI</sequence>
<proteinExistence type="predicted"/>
<dbReference type="EMBL" id="JABKKF010000004">
    <property type="protein sequence ID" value="NPD91863.1"/>
    <property type="molecule type" value="Genomic_DNA"/>
</dbReference>
<dbReference type="RefSeq" id="WP_172275212.1">
    <property type="nucleotide sequence ID" value="NZ_CASGMU010000003.1"/>
</dbReference>
<reference evidence="2 3" key="1">
    <citation type="submission" date="2020-05" db="EMBL/GenBank/DDBJ databases">
        <title>Distinct polysaccharide utilization as determinants for interspecies competition between intestinal Prevotella spp.</title>
        <authorList>
            <person name="Galvez E.J.C."/>
            <person name="Iljazovic A."/>
            <person name="Strowig T."/>
        </authorList>
    </citation>
    <scope>NUCLEOTIDE SEQUENCE [LARGE SCALE GENOMIC DNA]</scope>
    <source>
        <strain evidence="2 3">PMUR</strain>
    </source>
</reference>
<dbReference type="Proteomes" id="UP000714420">
    <property type="component" value="Unassembled WGS sequence"/>
</dbReference>
<feature type="region of interest" description="Disordered" evidence="1">
    <location>
        <begin position="61"/>
        <end position="87"/>
    </location>
</feature>
<name>A0ABX2AKX6_9BACT</name>
<feature type="compositionally biased region" description="Basic and acidic residues" evidence="1">
    <location>
        <begin position="66"/>
        <end position="85"/>
    </location>
</feature>
<keyword evidence="3" id="KW-1185">Reference proteome</keyword>
<organism evidence="2 3">
    <name type="scientific">Xylanibacter muris</name>
    <dbReference type="NCBI Taxonomy" id="2736290"/>
    <lineage>
        <taxon>Bacteria</taxon>
        <taxon>Pseudomonadati</taxon>
        <taxon>Bacteroidota</taxon>
        <taxon>Bacteroidia</taxon>
        <taxon>Bacteroidales</taxon>
        <taxon>Prevotellaceae</taxon>
        <taxon>Xylanibacter</taxon>
    </lineage>
</organism>
<gene>
    <name evidence="2" type="ORF">HPS56_05770</name>
</gene>
<evidence type="ECO:0008006" key="4">
    <source>
        <dbReference type="Google" id="ProtNLM"/>
    </source>
</evidence>
<evidence type="ECO:0000256" key="1">
    <source>
        <dbReference type="SAM" id="MobiDB-lite"/>
    </source>
</evidence>
<accession>A0ABX2AKX6</accession>